<dbReference type="Proteomes" id="UP000641646">
    <property type="component" value="Unassembled WGS sequence"/>
</dbReference>
<dbReference type="InterPro" id="IPR036097">
    <property type="entry name" value="HisK_dim/P_sf"/>
</dbReference>
<feature type="transmembrane region" description="Helical" evidence="14">
    <location>
        <begin position="12"/>
        <end position="33"/>
    </location>
</feature>
<dbReference type="InterPro" id="IPR005467">
    <property type="entry name" value="His_kinase_dom"/>
</dbReference>
<evidence type="ECO:0000256" key="12">
    <source>
        <dbReference type="ARBA" id="ARBA00023136"/>
    </source>
</evidence>
<dbReference type="SUPFAM" id="SSF55785">
    <property type="entry name" value="PYP-like sensor domain (PAS domain)"/>
    <property type="match status" value="1"/>
</dbReference>
<dbReference type="GO" id="GO:0030295">
    <property type="term" value="F:protein kinase activator activity"/>
    <property type="evidence" value="ECO:0007669"/>
    <property type="project" value="TreeGrafter"/>
</dbReference>
<keyword evidence="7" id="KW-0547">Nucleotide-binding</keyword>
<dbReference type="RefSeq" id="WP_190461000.1">
    <property type="nucleotide sequence ID" value="NZ_JACJPW010000001.1"/>
</dbReference>
<keyword evidence="6 14" id="KW-0812">Transmembrane</keyword>
<comment type="subcellular location">
    <subcellularLocation>
        <location evidence="2">Membrane</location>
        <topology evidence="2">Multi-pass membrane protein</topology>
    </subcellularLocation>
</comment>
<dbReference type="CDD" id="cd00130">
    <property type="entry name" value="PAS"/>
    <property type="match status" value="1"/>
</dbReference>
<dbReference type="SMART" id="SM00387">
    <property type="entry name" value="HATPase_c"/>
    <property type="match status" value="1"/>
</dbReference>
<feature type="coiled-coil region" evidence="13">
    <location>
        <begin position="240"/>
        <end position="271"/>
    </location>
</feature>
<dbReference type="FunFam" id="3.30.565.10:FF:000006">
    <property type="entry name" value="Sensor histidine kinase WalK"/>
    <property type="match status" value="1"/>
</dbReference>
<organism evidence="18 19">
    <name type="scientific">Aerosakkonema funiforme FACHB-1375</name>
    <dbReference type="NCBI Taxonomy" id="2949571"/>
    <lineage>
        <taxon>Bacteria</taxon>
        <taxon>Bacillati</taxon>
        <taxon>Cyanobacteriota</taxon>
        <taxon>Cyanophyceae</taxon>
        <taxon>Oscillatoriophycideae</taxon>
        <taxon>Aerosakkonematales</taxon>
        <taxon>Aerosakkonemataceae</taxon>
        <taxon>Aerosakkonema</taxon>
    </lineage>
</organism>
<evidence type="ECO:0000259" key="16">
    <source>
        <dbReference type="PROSITE" id="PS50112"/>
    </source>
</evidence>
<dbReference type="CDD" id="cd00082">
    <property type="entry name" value="HisKA"/>
    <property type="match status" value="1"/>
</dbReference>
<dbReference type="Pfam" id="PF00512">
    <property type="entry name" value="HisKA"/>
    <property type="match status" value="1"/>
</dbReference>
<dbReference type="PRINTS" id="PR00344">
    <property type="entry name" value="BCTRLSENSOR"/>
</dbReference>
<evidence type="ECO:0000256" key="8">
    <source>
        <dbReference type="ARBA" id="ARBA00022777"/>
    </source>
</evidence>
<dbReference type="GO" id="GO:0000155">
    <property type="term" value="F:phosphorelay sensor kinase activity"/>
    <property type="evidence" value="ECO:0007669"/>
    <property type="project" value="InterPro"/>
</dbReference>
<name>A0A926ZEB9_9CYAN</name>
<dbReference type="PROSITE" id="PS50109">
    <property type="entry name" value="HIS_KIN"/>
    <property type="match status" value="1"/>
</dbReference>
<dbReference type="Gene3D" id="3.30.565.10">
    <property type="entry name" value="Histidine kinase-like ATPase, C-terminal domain"/>
    <property type="match status" value="1"/>
</dbReference>
<evidence type="ECO:0000256" key="2">
    <source>
        <dbReference type="ARBA" id="ARBA00004141"/>
    </source>
</evidence>
<dbReference type="InterPro" id="IPR013767">
    <property type="entry name" value="PAS_fold"/>
</dbReference>
<dbReference type="NCBIfam" id="TIGR00229">
    <property type="entry name" value="sensory_box"/>
    <property type="match status" value="1"/>
</dbReference>
<dbReference type="FunFam" id="1.10.287.130:FF:000070">
    <property type="entry name" value="Histidine kinase sensor protein"/>
    <property type="match status" value="1"/>
</dbReference>
<dbReference type="GO" id="GO:0007234">
    <property type="term" value="P:osmosensory signaling via phosphorelay pathway"/>
    <property type="evidence" value="ECO:0007669"/>
    <property type="project" value="TreeGrafter"/>
</dbReference>
<evidence type="ECO:0000256" key="10">
    <source>
        <dbReference type="ARBA" id="ARBA00022989"/>
    </source>
</evidence>
<proteinExistence type="predicted"/>
<feature type="domain" description="PAC" evidence="17">
    <location>
        <begin position="197"/>
        <end position="249"/>
    </location>
</feature>
<keyword evidence="19" id="KW-1185">Reference proteome</keyword>
<evidence type="ECO:0000256" key="1">
    <source>
        <dbReference type="ARBA" id="ARBA00000085"/>
    </source>
</evidence>
<dbReference type="InterPro" id="IPR001610">
    <property type="entry name" value="PAC"/>
</dbReference>
<sequence>MSNLTRSQIQRYGVAVLAVGVALLLMLLLDPWIAMKKTPFILFFGAVMVSAWYGGMGPGLLATLLSAVLSTFFFLHPISPLTLDASDSARLLLFVTQGILFSALCNALQTANWRLFINLMKLQASEERYRRLVDTANEGICTINREGRIDYVNGRMAEMLDYRVEEILDRPVLEFMEKESRLEAQEKEWLSKQDRTQQQDICFRRKDSTQLWAIVSTNTIVSEKGEFLGTLLTIADVTDRKQAEAEIKQLTENLEQRVKERTAQLEATNSELESFSYSVSHDLRAPLRHISGFVELLLKRVNSTGTIDETSQRYLKTIAETSKKAGILVDDLLAFSRMGRTEMRYTLIDMNQLIREVKRDIEMETNGRTVVWQIEELPAVQGDLSMIRLVLQNLIGNAVKYTQTRSQAEIAIGSTSKENEVVFFVRDNGVGFDMRYVQKLFGVFQRLHSEEEFQGTGIGLANVRRIIHRHRGQTWAEGTPDRGATFYFSLPNLTAQEAEWN</sequence>
<dbReference type="EC" id="2.7.13.3" evidence="3"/>
<dbReference type="GO" id="GO:0006355">
    <property type="term" value="P:regulation of DNA-templated transcription"/>
    <property type="evidence" value="ECO:0007669"/>
    <property type="project" value="InterPro"/>
</dbReference>
<feature type="transmembrane region" description="Helical" evidence="14">
    <location>
        <begin position="91"/>
        <end position="111"/>
    </location>
</feature>
<dbReference type="InterPro" id="IPR000700">
    <property type="entry name" value="PAS-assoc_C"/>
</dbReference>
<dbReference type="Gene3D" id="1.10.287.130">
    <property type="match status" value="1"/>
</dbReference>
<evidence type="ECO:0000256" key="3">
    <source>
        <dbReference type="ARBA" id="ARBA00012438"/>
    </source>
</evidence>
<evidence type="ECO:0000256" key="9">
    <source>
        <dbReference type="ARBA" id="ARBA00022840"/>
    </source>
</evidence>
<dbReference type="PANTHER" id="PTHR42878">
    <property type="entry name" value="TWO-COMPONENT HISTIDINE KINASE"/>
    <property type="match status" value="1"/>
</dbReference>
<keyword evidence="12 14" id="KW-0472">Membrane</keyword>
<dbReference type="SUPFAM" id="SSF55874">
    <property type="entry name" value="ATPase domain of HSP90 chaperone/DNA topoisomerase II/histidine kinase"/>
    <property type="match status" value="1"/>
</dbReference>
<accession>A0A926ZEB9</accession>
<dbReference type="InterPro" id="IPR000014">
    <property type="entry name" value="PAS"/>
</dbReference>
<evidence type="ECO:0000256" key="14">
    <source>
        <dbReference type="SAM" id="Phobius"/>
    </source>
</evidence>
<comment type="caution">
    <text evidence="18">The sequence shown here is derived from an EMBL/GenBank/DDBJ whole genome shotgun (WGS) entry which is preliminary data.</text>
</comment>
<dbReference type="GO" id="GO:0000156">
    <property type="term" value="F:phosphorelay response regulator activity"/>
    <property type="evidence" value="ECO:0007669"/>
    <property type="project" value="TreeGrafter"/>
</dbReference>
<keyword evidence="13" id="KW-0175">Coiled coil</keyword>
<evidence type="ECO:0000256" key="6">
    <source>
        <dbReference type="ARBA" id="ARBA00022692"/>
    </source>
</evidence>
<gene>
    <name evidence="18" type="ORF">H6G03_00650</name>
</gene>
<feature type="domain" description="Histidine kinase" evidence="15">
    <location>
        <begin position="278"/>
        <end position="494"/>
    </location>
</feature>
<dbReference type="InterPro" id="IPR025201">
    <property type="entry name" value="KdpD_TM"/>
</dbReference>
<dbReference type="InterPro" id="IPR035965">
    <property type="entry name" value="PAS-like_dom_sf"/>
</dbReference>
<dbReference type="SUPFAM" id="SSF47384">
    <property type="entry name" value="Homodimeric domain of signal transducing histidine kinase"/>
    <property type="match status" value="1"/>
</dbReference>
<dbReference type="GO" id="GO:0016020">
    <property type="term" value="C:membrane"/>
    <property type="evidence" value="ECO:0007669"/>
    <property type="project" value="UniProtKB-SubCell"/>
</dbReference>
<evidence type="ECO:0000313" key="18">
    <source>
        <dbReference type="EMBL" id="MBD2179630.1"/>
    </source>
</evidence>
<dbReference type="Pfam" id="PF02518">
    <property type="entry name" value="HATPase_c"/>
    <property type="match status" value="1"/>
</dbReference>
<protein>
    <recommendedName>
        <fullName evidence="3">histidine kinase</fullName>
        <ecNumber evidence="3">2.7.13.3</ecNumber>
    </recommendedName>
</protein>
<dbReference type="AlphaFoldDB" id="A0A926ZEB9"/>
<keyword evidence="4" id="KW-0597">Phosphoprotein</keyword>
<keyword evidence="10 14" id="KW-1133">Transmembrane helix</keyword>
<comment type="catalytic activity">
    <reaction evidence="1">
        <text>ATP + protein L-histidine = ADP + protein N-phospho-L-histidine.</text>
        <dbReference type="EC" id="2.7.13.3"/>
    </reaction>
</comment>
<dbReference type="SMART" id="SM00091">
    <property type="entry name" value="PAS"/>
    <property type="match status" value="1"/>
</dbReference>
<dbReference type="InterPro" id="IPR036890">
    <property type="entry name" value="HATPase_C_sf"/>
</dbReference>
<evidence type="ECO:0000256" key="13">
    <source>
        <dbReference type="SAM" id="Coils"/>
    </source>
</evidence>
<dbReference type="GO" id="GO:0005524">
    <property type="term" value="F:ATP binding"/>
    <property type="evidence" value="ECO:0007669"/>
    <property type="project" value="UniProtKB-KW"/>
</dbReference>
<evidence type="ECO:0000256" key="5">
    <source>
        <dbReference type="ARBA" id="ARBA00022679"/>
    </source>
</evidence>
<dbReference type="InterPro" id="IPR050351">
    <property type="entry name" value="BphY/WalK/GraS-like"/>
</dbReference>
<evidence type="ECO:0000313" key="19">
    <source>
        <dbReference type="Proteomes" id="UP000641646"/>
    </source>
</evidence>
<dbReference type="InterPro" id="IPR004358">
    <property type="entry name" value="Sig_transdc_His_kin-like_C"/>
</dbReference>
<dbReference type="InterPro" id="IPR003661">
    <property type="entry name" value="HisK_dim/P_dom"/>
</dbReference>
<dbReference type="EMBL" id="JACJPW010000001">
    <property type="protein sequence ID" value="MBD2179630.1"/>
    <property type="molecule type" value="Genomic_DNA"/>
</dbReference>
<dbReference type="SMART" id="SM00086">
    <property type="entry name" value="PAC"/>
    <property type="match status" value="1"/>
</dbReference>
<feature type="transmembrane region" description="Helical" evidence="14">
    <location>
        <begin position="60"/>
        <end position="79"/>
    </location>
</feature>
<dbReference type="Pfam" id="PF00989">
    <property type="entry name" value="PAS"/>
    <property type="match status" value="1"/>
</dbReference>
<evidence type="ECO:0000259" key="15">
    <source>
        <dbReference type="PROSITE" id="PS50109"/>
    </source>
</evidence>
<keyword evidence="9" id="KW-0067">ATP-binding</keyword>
<dbReference type="Gene3D" id="1.20.120.620">
    <property type="entry name" value="Backbone structure of the membrane domain of e. Coli histidine kinase receptor kdpd"/>
    <property type="match status" value="1"/>
</dbReference>
<evidence type="ECO:0000256" key="4">
    <source>
        <dbReference type="ARBA" id="ARBA00022553"/>
    </source>
</evidence>
<reference evidence="18" key="2">
    <citation type="submission" date="2020-08" db="EMBL/GenBank/DDBJ databases">
        <authorList>
            <person name="Chen M."/>
            <person name="Teng W."/>
            <person name="Zhao L."/>
            <person name="Hu C."/>
            <person name="Zhou Y."/>
            <person name="Han B."/>
            <person name="Song L."/>
            <person name="Shu W."/>
        </authorList>
    </citation>
    <scope>NUCLEOTIDE SEQUENCE</scope>
    <source>
        <strain evidence="18">FACHB-1375</strain>
    </source>
</reference>
<dbReference type="PROSITE" id="PS50112">
    <property type="entry name" value="PAS"/>
    <property type="match status" value="1"/>
</dbReference>
<reference evidence="18" key="1">
    <citation type="journal article" date="2015" name="ISME J.">
        <title>Draft Genome Sequence of Streptomyces incarnatus NRRL8089, which Produces the Nucleoside Antibiotic Sinefungin.</title>
        <authorList>
            <person name="Oshima K."/>
            <person name="Hattori M."/>
            <person name="Shimizu H."/>
            <person name="Fukuda K."/>
            <person name="Nemoto M."/>
            <person name="Inagaki K."/>
            <person name="Tamura T."/>
        </authorList>
    </citation>
    <scope>NUCLEOTIDE SEQUENCE</scope>
    <source>
        <strain evidence="18">FACHB-1375</strain>
    </source>
</reference>
<keyword evidence="8" id="KW-0418">Kinase</keyword>
<dbReference type="Gene3D" id="3.30.450.20">
    <property type="entry name" value="PAS domain"/>
    <property type="match status" value="1"/>
</dbReference>
<dbReference type="SMART" id="SM00388">
    <property type="entry name" value="HisKA"/>
    <property type="match status" value="1"/>
</dbReference>
<dbReference type="InterPro" id="IPR003594">
    <property type="entry name" value="HATPase_dom"/>
</dbReference>
<evidence type="ECO:0000259" key="17">
    <source>
        <dbReference type="PROSITE" id="PS50113"/>
    </source>
</evidence>
<feature type="domain" description="PAS" evidence="16">
    <location>
        <begin position="125"/>
        <end position="181"/>
    </location>
</feature>
<dbReference type="PANTHER" id="PTHR42878:SF15">
    <property type="entry name" value="BACTERIOPHYTOCHROME"/>
    <property type="match status" value="1"/>
</dbReference>
<keyword evidence="11" id="KW-0902">Two-component regulatory system</keyword>
<evidence type="ECO:0000256" key="11">
    <source>
        <dbReference type="ARBA" id="ARBA00023012"/>
    </source>
</evidence>
<keyword evidence="5" id="KW-0808">Transferase</keyword>
<dbReference type="Pfam" id="PF13493">
    <property type="entry name" value="DUF4118"/>
    <property type="match status" value="1"/>
</dbReference>
<dbReference type="InterPro" id="IPR038318">
    <property type="entry name" value="KdpD_sf"/>
</dbReference>
<dbReference type="PROSITE" id="PS50113">
    <property type="entry name" value="PAC"/>
    <property type="match status" value="1"/>
</dbReference>
<evidence type="ECO:0000256" key="7">
    <source>
        <dbReference type="ARBA" id="ARBA00022741"/>
    </source>
</evidence>